<dbReference type="InterPro" id="IPR040026">
    <property type="entry name" value="FliD"/>
</dbReference>
<feature type="domain" description="Flagellar hook-associated protein 2 C-terminal" evidence="9">
    <location>
        <begin position="215"/>
        <end position="454"/>
    </location>
</feature>
<dbReference type="PANTHER" id="PTHR30288">
    <property type="entry name" value="FLAGELLAR CAP/ASSEMBLY PROTEIN FLID"/>
    <property type="match status" value="1"/>
</dbReference>
<dbReference type="EMBL" id="VICF01000001">
    <property type="protein sequence ID" value="TQC76841.1"/>
    <property type="molecule type" value="Genomic_DNA"/>
</dbReference>
<keyword evidence="4 7" id="KW-0175">Coiled coil</keyword>
<feature type="domain" description="Flagellar hook-associated protein 2 N-terminal" evidence="8">
    <location>
        <begin position="11"/>
        <end position="104"/>
    </location>
</feature>
<comment type="subunit">
    <text evidence="2 7">Homopentamer.</text>
</comment>
<evidence type="ECO:0000313" key="11">
    <source>
        <dbReference type="Proteomes" id="UP000319715"/>
    </source>
</evidence>
<gene>
    <name evidence="10" type="ORF">FK492_02210</name>
</gene>
<evidence type="ECO:0000313" key="10">
    <source>
        <dbReference type="EMBL" id="TQC76841.1"/>
    </source>
</evidence>
<keyword evidence="11" id="KW-1185">Reference proteome</keyword>
<comment type="function">
    <text evidence="7">Required for morphogenesis and for the elongation of the flagellar filament by facilitating polymerization of the flagellin monomers at the tip of growing filament. Forms a capping structure, which prevents flagellin subunits (transported through the central channel of the flagellum) from leaking out without polymerization at the distal end.</text>
</comment>
<dbReference type="Pfam" id="PF07196">
    <property type="entry name" value="Flagellin_IN"/>
    <property type="match status" value="1"/>
</dbReference>
<accession>A0ABY3A260</accession>
<evidence type="ECO:0000256" key="3">
    <source>
        <dbReference type="ARBA" id="ARBA00016246"/>
    </source>
</evidence>
<dbReference type="RefSeq" id="WP_141495327.1">
    <property type="nucleotide sequence ID" value="NZ_VICF01000001.1"/>
</dbReference>
<evidence type="ECO:0000259" key="8">
    <source>
        <dbReference type="Pfam" id="PF02465"/>
    </source>
</evidence>
<evidence type="ECO:0000259" key="9">
    <source>
        <dbReference type="Pfam" id="PF07195"/>
    </source>
</evidence>
<evidence type="ECO:0000256" key="2">
    <source>
        <dbReference type="ARBA" id="ARBA00011255"/>
    </source>
</evidence>
<dbReference type="InterPro" id="IPR010810">
    <property type="entry name" value="Flagellin_hook_IN_motif"/>
</dbReference>
<sequence>MAGFSSLGIGSGIDTGAMLEKIQQAELTRLKPYATLQTNYQGKISAWGQISSALDKLKDSVKGLTDNGFSTLTPGKNDAFTVTLGKGASANTHKVVVHELAAAHKLATAGQEKKDQLLGGDAATRMLTITTGDGEKLDIELSKDETSLEQIAKKINKADGDVTASVQRTDDGYQLVLTAKKSGEDGRMSVEVTGDDKLNGLLNTQTGSIEEKVAAKNAELSVDGIKYTRSSNNISDIIDGVTLELKAKSKDQVEGEQLTLTKDNSAIKTTLKSFVEQYNALQKLVGTASKFDQDGAKKDGGGSNGVLMGDIMLRGMMSEIRTSINGVVGEGTAEVSSLADIGITIDTASGEMRLDEKKLDAAVADHPEAIGEMFMGRGEKTGIAGQLNAIFDQYLGDGTSKDKGAIKLATDGLDEQVKRMQEQIDRTQALIDKNVERYRQQFIALEKTMAQMNSMSNQLSSVIATL</sequence>
<keyword evidence="10" id="KW-0282">Flagellum</keyword>
<comment type="caution">
    <text evidence="10">The sequence shown here is derived from an EMBL/GenBank/DDBJ whole genome shotgun (WGS) entry which is preliminary data.</text>
</comment>
<dbReference type="InterPro" id="IPR003481">
    <property type="entry name" value="FliD_N"/>
</dbReference>
<organism evidence="10 11">
    <name type="scientific">Pantoea dispersa</name>
    <dbReference type="NCBI Taxonomy" id="59814"/>
    <lineage>
        <taxon>Bacteria</taxon>
        <taxon>Pseudomonadati</taxon>
        <taxon>Pseudomonadota</taxon>
        <taxon>Gammaproteobacteria</taxon>
        <taxon>Enterobacterales</taxon>
        <taxon>Erwiniaceae</taxon>
        <taxon>Pantoea</taxon>
    </lineage>
</organism>
<keyword evidence="10" id="KW-0966">Cell projection</keyword>
<comment type="function">
    <text evidence="6">Required for the morphogenesis and for the elongation of the flagellar filament by facilitating polymerization of the flagellin monomers at the tip of growing filament. Forms a capping structure, which prevents flagellin subunits (transported through the central channel of the flagellum) from leaking out without polymerization at the distal end.</text>
</comment>
<reference evidence="10 11" key="1">
    <citation type="submission" date="2019-06" db="EMBL/GenBank/DDBJ databases">
        <title>Pantoea dispersa Assembly.</title>
        <authorList>
            <person name="Wang J."/>
        </authorList>
    </citation>
    <scope>NUCLEOTIDE SEQUENCE [LARGE SCALE GENOMIC DNA]</scope>
    <source>
        <strain evidence="11">bio</strain>
    </source>
</reference>
<dbReference type="InterPro" id="IPR010809">
    <property type="entry name" value="FliD_C"/>
</dbReference>
<proteinExistence type="inferred from homology"/>
<keyword evidence="7" id="KW-0964">Secreted</keyword>
<keyword evidence="10" id="KW-0969">Cilium</keyword>
<evidence type="ECO:0000256" key="1">
    <source>
        <dbReference type="ARBA" id="ARBA00009764"/>
    </source>
</evidence>
<comment type="similarity">
    <text evidence="1 7">Belongs to the FliD family.</text>
</comment>
<evidence type="ECO:0000256" key="4">
    <source>
        <dbReference type="ARBA" id="ARBA00023054"/>
    </source>
</evidence>
<evidence type="ECO:0000256" key="6">
    <source>
        <dbReference type="ARBA" id="ARBA00025175"/>
    </source>
</evidence>
<evidence type="ECO:0000256" key="7">
    <source>
        <dbReference type="RuleBase" id="RU362066"/>
    </source>
</evidence>
<keyword evidence="5 7" id="KW-0975">Bacterial flagellum</keyword>
<evidence type="ECO:0000256" key="5">
    <source>
        <dbReference type="ARBA" id="ARBA00023143"/>
    </source>
</evidence>
<dbReference type="Proteomes" id="UP000319715">
    <property type="component" value="Unassembled WGS sequence"/>
</dbReference>
<name>A0ABY3A260_9GAMM</name>
<dbReference type="Pfam" id="PF07195">
    <property type="entry name" value="FliD_C"/>
    <property type="match status" value="1"/>
</dbReference>
<dbReference type="PANTHER" id="PTHR30288:SF0">
    <property type="entry name" value="FLAGELLAR HOOK-ASSOCIATED PROTEIN 2"/>
    <property type="match status" value="1"/>
</dbReference>
<feature type="coiled-coil region" evidence="7">
    <location>
        <begin position="410"/>
        <end position="455"/>
    </location>
</feature>
<dbReference type="Pfam" id="PF02465">
    <property type="entry name" value="FliD_N"/>
    <property type="match status" value="1"/>
</dbReference>
<comment type="subcellular location">
    <subcellularLocation>
        <location evidence="7">Secreted</location>
    </subcellularLocation>
    <subcellularLocation>
        <location evidence="7">Bacterial flagellum</location>
    </subcellularLocation>
</comment>
<protein>
    <recommendedName>
        <fullName evidence="3 7">Flagellar hook-associated protein 2</fullName>
        <shortName evidence="7">HAP2</shortName>
    </recommendedName>
    <alternativeName>
        <fullName evidence="7">Flagellar cap protein</fullName>
    </alternativeName>
</protein>